<dbReference type="RefSeq" id="WP_097113301.1">
    <property type="nucleotide sequence ID" value="NZ_CP083931.1"/>
</dbReference>
<keyword evidence="2" id="KW-0805">Transcription regulation</keyword>
<dbReference type="SUPFAM" id="SSF48498">
    <property type="entry name" value="Tetracyclin repressor-like, C-terminal domain"/>
    <property type="match status" value="1"/>
</dbReference>
<keyword evidence="3 5" id="KW-0238">DNA-binding</keyword>
<dbReference type="InterPro" id="IPR023772">
    <property type="entry name" value="DNA-bd_HTH_TetR-type_CS"/>
</dbReference>
<dbReference type="GO" id="GO:0003677">
    <property type="term" value="F:DNA binding"/>
    <property type="evidence" value="ECO:0007669"/>
    <property type="project" value="UniProtKB-UniRule"/>
</dbReference>
<dbReference type="InterPro" id="IPR009057">
    <property type="entry name" value="Homeodomain-like_sf"/>
</dbReference>
<evidence type="ECO:0000313" key="8">
    <source>
        <dbReference type="Proteomes" id="UP000219669"/>
    </source>
</evidence>
<evidence type="ECO:0000256" key="2">
    <source>
        <dbReference type="ARBA" id="ARBA00023015"/>
    </source>
</evidence>
<dbReference type="Pfam" id="PF08361">
    <property type="entry name" value="TetR_C_2"/>
    <property type="match status" value="1"/>
</dbReference>
<dbReference type="PANTHER" id="PTHR43479:SF11">
    <property type="entry name" value="ACREF_ENVCD OPERON REPRESSOR-RELATED"/>
    <property type="match status" value="1"/>
</dbReference>
<reference evidence="7 8" key="1">
    <citation type="submission" date="2017-09" db="EMBL/GenBank/DDBJ databases">
        <authorList>
            <person name="Ehlers B."/>
            <person name="Leendertz F.H."/>
        </authorList>
    </citation>
    <scope>NUCLEOTIDE SEQUENCE [LARGE SCALE GENOMIC DNA]</scope>
    <source>
        <strain evidence="7 8">DSM 16848</strain>
    </source>
</reference>
<accession>A0A286E2Y9</accession>
<dbReference type="InterPro" id="IPR050624">
    <property type="entry name" value="HTH-type_Tx_Regulator"/>
</dbReference>
<name>A0A286E2Y9_9NEIS</name>
<evidence type="ECO:0000259" key="6">
    <source>
        <dbReference type="PROSITE" id="PS50977"/>
    </source>
</evidence>
<evidence type="ECO:0000256" key="3">
    <source>
        <dbReference type="ARBA" id="ARBA00023125"/>
    </source>
</evidence>
<evidence type="ECO:0000256" key="1">
    <source>
        <dbReference type="ARBA" id="ARBA00022491"/>
    </source>
</evidence>
<evidence type="ECO:0000313" key="7">
    <source>
        <dbReference type="EMBL" id="SOD65249.1"/>
    </source>
</evidence>
<dbReference type="PROSITE" id="PS01081">
    <property type="entry name" value="HTH_TETR_1"/>
    <property type="match status" value="1"/>
</dbReference>
<dbReference type="Pfam" id="PF00440">
    <property type="entry name" value="TetR_N"/>
    <property type="match status" value="1"/>
</dbReference>
<dbReference type="OrthoDB" id="5816932at2"/>
<dbReference type="Proteomes" id="UP000219669">
    <property type="component" value="Unassembled WGS sequence"/>
</dbReference>
<organism evidence="7 8">
    <name type="scientific">Alysiella filiformis DSM 16848</name>
    <dbReference type="NCBI Taxonomy" id="1120981"/>
    <lineage>
        <taxon>Bacteria</taxon>
        <taxon>Pseudomonadati</taxon>
        <taxon>Pseudomonadota</taxon>
        <taxon>Betaproteobacteria</taxon>
        <taxon>Neisseriales</taxon>
        <taxon>Neisseriaceae</taxon>
        <taxon>Alysiella</taxon>
    </lineage>
</organism>
<protein>
    <submittedName>
        <fullName evidence="7">Transcriptional regulator, TetR family</fullName>
    </submittedName>
</protein>
<dbReference type="EMBL" id="OCNF01000002">
    <property type="protein sequence ID" value="SOD65249.1"/>
    <property type="molecule type" value="Genomic_DNA"/>
</dbReference>
<dbReference type="AlphaFoldDB" id="A0A286E2Y9"/>
<dbReference type="Gene3D" id="1.10.357.10">
    <property type="entry name" value="Tetracycline Repressor, domain 2"/>
    <property type="match status" value="1"/>
</dbReference>
<keyword evidence="4" id="KW-0804">Transcription</keyword>
<dbReference type="SUPFAM" id="SSF46689">
    <property type="entry name" value="Homeodomain-like"/>
    <property type="match status" value="1"/>
</dbReference>
<dbReference type="InterPro" id="IPR013572">
    <property type="entry name" value="Tscrpt_reg_MAATS_C"/>
</dbReference>
<evidence type="ECO:0000256" key="4">
    <source>
        <dbReference type="ARBA" id="ARBA00023163"/>
    </source>
</evidence>
<dbReference type="InterPro" id="IPR036271">
    <property type="entry name" value="Tet_transcr_reg_TetR-rel_C_sf"/>
</dbReference>
<evidence type="ECO:0000256" key="5">
    <source>
        <dbReference type="PROSITE-ProRule" id="PRU00335"/>
    </source>
</evidence>
<proteinExistence type="predicted"/>
<feature type="domain" description="HTH tetR-type" evidence="6">
    <location>
        <begin position="9"/>
        <end position="69"/>
    </location>
</feature>
<dbReference type="PANTHER" id="PTHR43479">
    <property type="entry name" value="ACREF/ENVCD OPERON REPRESSOR-RELATED"/>
    <property type="match status" value="1"/>
</dbReference>
<feature type="DNA-binding region" description="H-T-H motif" evidence="5">
    <location>
        <begin position="32"/>
        <end position="51"/>
    </location>
</feature>
<keyword evidence="1" id="KW-0678">Repressor</keyword>
<keyword evidence="8" id="KW-1185">Reference proteome</keyword>
<gene>
    <name evidence="7" type="ORF">SAMN02746062_00219</name>
</gene>
<dbReference type="InterPro" id="IPR001647">
    <property type="entry name" value="HTH_TetR"/>
</dbReference>
<dbReference type="PRINTS" id="PR00455">
    <property type="entry name" value="HTHTETR"/>
</dbReference>
<sequence length="215" mass="24727">MRKTKIESLKTRQHLMHAALEVFYRQGVTRATLQEIAQEAGVTRGALYWHFKNKEDLFAAMFEDFYNDILSRFNPETVQQAPNAWQYLRDNLCDTLLFLANNPTHQKFCSVITDKCEQIQHNEQIIAMSKKYHECLFQQIAVALQMCVEQKSLPENVNLHLAHIYLKSTVTGMIKLWLATPESIDLTQLIVPFVDTSLGALMHSPHLLQNPVQAA</sequence>
<dbReference type="PROSITE" id="PS50977">
    <property type="entry name" value="HTH_TETR_2"/>
    <property type="match status" value="1"/>
</dbReference>